<protein>
    <submittedName>
        <fullName evidence="1">Uncharacterized protein</fullName>
    </submittedName>
</protein>
<reference evidence="1 2" key="1">
    <citation type="journal article" date="2020" name="Int. J. Syst. Evol. Microbiol.">
        <title>Alistipes communis sp. nov., Alistipes dispar sp. nov. and Alistipes onderdonkii subsp. vulgaris subsp. nov., isolated from human faeces, and creation of Alistipes onderdonkii subsp. onderdonkii subsp. nov.</title>
        <authorList>
            <person name="Sakamoto M."/>
            <person name="Ikeyama N."/>
            <person name="Ogata Y."/>
            <person name="Suda W."/>
            <person name="Iino T."/>
            <person name="Hattori M."/>
            <person name="Ohkuma M."/>
        </authorList>
    </citation>
    <scope>NUCLEOTIDE SEQUENCE [LARGE SCALE GENOMIC DNA]</scope>
    <source>
        <strain evidence="1 2">5CPYCFAH4</strain>
    </source>
</reference>
<gene>
    <name evidence="1" type="ORF">A5CPYCFAH4_22910</name>
</gene>
<name>A0ACA8QZ87_9BACT</name>
<dbReference type="EMBL" id="AP019737">
    <property type="protein sequence ID" value="BBL10067.1"/>
    <property type="molecule type" value="Genomic_DNA"/>
</dbReference>
<accession>A0ACA8QZ87</accession>
<evidence type="ECO:0000313" key="1">
    <source>
        <dbReference type="EMBL" id="BBL10067.1"/>
    </source>
</evidence>
<dbReference type="Proteomes" id="UP000317465">
    <property type="component" value="Chromosome"/>
</dbReference>
<evidence type="ECO:0000313" key="2">
    <source>
        <dbReference type="Proteomes" id="UP000317465"/>
    </source>
</evidence>
<keyword evidence="2" id="KW-1185">Reference proteome</keyword>
<organism evidence="1 2">
    <name type="scientific">Alistipes onderdonkii subsp. vulgaris</name>
    <dbReference type="NCBI Taxonomy" id="2585117"/>
    <lineage>
        <taxon>Bacteria</taxon>
        <taxon>Pseudomonadati</taxon>
        <taxon>Bacteroidota</taxon>
        <taxon>Bacteroidia</taxon>
        <taxon>Bacteroidales</taxon>
        <taxon>Rikenellaceae</taxon>
        <taxon>Alistipes</taxon>
    </lineage>
</organism>
<proteinExistence type="predicted"/>
<sequence>MVLIDEYDAQDGPSIRANNSSAFNFRFIAGTGVLSNHSRGMAVDINPLYTPYVKTNGGRTVVAPAEAAPYAERKRDFPYKIAEDAPCCREFLRHGFTWGGHWKSLKDYQHFEKKQ</sequence>